<reference evidence="2 3" key="1">
    <citation type="submission" date="2019-05" db="EMBL/GenBank/DDBJ databases">
        <title>Another draft genome of Portunus trituberculatus and its Hox gene families provides insights of decapod evolution.</title>
        <authorList>
            <person name="Jeong J.-H."/>
            <person name="Song I."/>
            <person name="Kim S."/>
            <person name="Choi T."/>
            <person name="Kim D."/>
            <person name="Ryu S."/>
            <person name="Kim W."/>
        </authorList>
    </citation>
    <scope>NUCLEOTIDE SEQUENCE [LARGE SCALE GENOMIC DNA]</scope>
    <source>
        <tissue evidence="2">Muscle</tissue>
    </source>
</reference>
<evidence type="ECO:0000313" key="2">
    <source>
        <dbReference type="EMBL" id="MPC50635.1"/>
    </source>
</evidence>
<dbReference type="AlphaFoldDB" id="A0A5B7FZB5"/>
<name>A0A5B7FZB5_PORTR</name>
<accession>A0A5B7FZB5</accession>
<feature type="region of interest" description="Disordered" evidence="1">
    <location>
        <begin position="42"/>
        <end position="74"/>
    </location>
</feature>
<sequence>MAASSGSVGSGRRGDGAYIKLTKWREKTSKVTVRKEGRLLLTSLPRPGISGRGLSPPTPITPEQQRGGGAAPGGREVQVICGPAGVCCSVSVATSTPTWCSDK</sequence>
<proteinExistence type="predicted"/>
<organism evidence="2 3">
    <name type="scientific">Portunus trituberculatus</name>
    <name type="common">Swimming crab</name>
    <name type="synonym">Neptunus trituberculatus</name>
    <dbReference type="NCBI Taxonomy" id="210409"/>
    <lineage>
        <taxon>Eukaryota</taxon>
        <taxon>Metazoa</taxon>
        <taxon>Ecdysozoa</taxon>
        <taxon>Arthropoda</taxon>
        <taxon>Crustacea</taxon>
        <taxon>Multicrustacea</taxon>
        <taxon>Malacostraca</taxon>
        <taxon>Eumalacostraca</taxon>
        <taxon>Eucarida</taxon>
        <taxon>Decapoda</taxon>
        <taxon>Pleocyemata</taxon>
        <taxon>Brachyura</taxon>
        <taxon>Eubrachyura</taxon>
        <taxon>Portunoidea</taxon>
        <taxon>Portunidae</taxon>
        <taxon>Portuninae</taxon>
        <taxon>Portunus</taxon>
    </lineage>
</organism>
<dbReference type="EMBL" id="VSRR010009632">
    <property type="protein sequence ID" value="MPC50635.1"/>
    <property type="molecule type" value="Genomic_DNA"/>
</dbReference>
<evidence type="ECO:0000256" key="1">
    <source>
        <dbReference type="SAM" id="MobiDB-lite"/>
    </source>
</evidence>
<comment type="caution">
    <text evidence="2">The sequence shown here is derived from an EMBL/GenBank/DDBJ whole genome shotgun (WGS) entry which is preliminary data.</text>
</comment>
<gene>
    <name evidence="2" type="ORF">E2C01_044464</name>
</gene>
<protein>
    <submittedName>
        <fullName evidence="2">Uncharacterized protein</fullName>
    </submittedName>
</protein>
<dbReference type="Proteomes" id="UP000324222">
    <property type="component" value="Unassembled WGS sequence"/>
</dbReference>
<keyword evidence="3" id="KW-1185">Reference proteome</keyword>
<evidence type="ECO:0000313" key="3">
    <source>
        <dbReference type="Proteomes" id="UP000324222"/>
    </source>
</evidence>